<dbReference type="Proteomes" id="UP000789525">
    <property type="component" value="Unassembled WGS sequence"/>
</dbReference>
<name>A0ACA9PJE4_9GLOM</name>
<proteinExistence type="predicted"/>
<accession>A0ACA9PJE4</accession>
<gene>
    <name evidence="1" type="ORF">ACOLOM_LOCUS10607</name>
</gene>
<sequence length="45" mass="4800">RDNERTRPSAVGSSEPVVANERCVLGVYVMPLEITVESIGPTPSS</sequence>
<organism evidence="1 2">
    <name type="scientific">Acaulospora colombiana</name>
    <dbReference type="NCBI Taxonomy" id="27376"/>
    <lineage>
        <taxon>Eukaryota</taxon>
        <taxon>Fungi</taxon>
        <taxon>Fungi incertae sedis</taxon>
        <taxon>Mucoromycota</taxon>
        <taxon>Glomeromycotina</taxon>
        <taxon>Glomeromycetes</taxon>
        <taxon>Diversisporales</taxon>
        <taxon>Acaulosporaceae</taxon>
        <taxon>Acaulospora</taxon>
    </lineage>
</organism>
<evidence type="ECO:0000313" key="2">
    <source>
        <dbReference type="Proteomes" id="UP000789525"/>
    </source>
</evidence>
<comment type="caution">
    <text evidence="1">The sequence shown here is derived from an EMBL/GenBank/DDBJ whole genome shotgun (WGS) entry which is preliminary data.</text>
</comment>
<keyword evidence="2" id="KW-1185">Reference proteome</keyword>
<reference evidence="1" key="1">
    <citation type="submission" date="2021-06" db="EMBL/GenBank/DDBJ databases">
        <authorList>
            <person name="Kallberg Y."/>
            <person name="Tangrot J."/>
            <person name="Rosling A."/>
        </authorList>
    </citation>
    <scope>NUCLEOTIDE SEQUENCE</scope>
    <source>
        <strain evidence="1">CL356</strain>
    </source>
</reference>
<feature type="non-terminal residue" evidence="1">
    <location>
        <position position="1"/>
    </location>
</feature>
<evidence type="ECO:0000313" key="1">
    <source>
        <dbReference type="EMBL" id="CAG8709766.1"/>
    </source>
</evidence>
<protein>
    <submittedName>
        <fullName evidence="1">9544_t:CDS:1</fullName>
    </submittedName>
</protein>
<dbReference type="EMBL" id="CAJVPT010034959">
    <property type="protein sequence ID" value="CAG8709766.1"/>
    <property type="molecule type" value="Genomic_DNA"/>
</dbReference>